<feature type="active site" description="Proton donor" evidence="7">
    <location>
        <position position="263"/>
    </location>
</feature>
<proteinExistence type="inferred from homology"/>
<dbReference type="InterPro" id="IPR017853">
    <property type="entry name" value="GH"/>
</dbReference>
<dbReference type="Pfam" id="PF09154">
    <property type="entry name" value="Alpha-amy_C_pro"/>
    <property type="match status" value="1"/>
</dbReference>
<dbReference type="InterPro" id="IPR013780">
    <property type="entry name" value="Glyco_hydro_b"/>
</dbReference>
<evidence type="ECO:0000256" key="8">
    <source>
        <dbReference type="PIRSR" id="PIRSR001021-2"/>
    </source>
</evidence>
<dbReference type="InterPro" id="IPR015237">
    <property type="entry name" value="Alpha-amylase_C_pro"/>
</dbReference>
<dbReference type="InterPro" id="IPR006047">
    <property type="entry name" value="GH13_cat_dom"/>
</dbReference>
<protein>
    <submittedName>
        <fullName evidence="10">Alpha-amylase</fullName>
    </submittedName>
</protein>
<dbReference type="SMART" id="SM00642">
    <property type="entry name" value="Aamy"/>
    <property type="match status" value="1"/>
</dbReference>
<feature type="domain" description="Glycosyl hydrolase family 13 catalytic" evidence="9">
    <location>
        <begin position="5"/>
        <end position="391"/>
    </location>
</feature>
<reference evidence="10 11" key="1">
    <citation type="submission" date="2017-12" db="EMBL/GenBank/DDBJ databases">
        <title>Taxonomic description and draft genome of Pradoshia cofamensis Gen. nov., sp. nov., a thermotolerant bacillale isolated from anterior gut of earthworm Eisenia fetida.</title>
        <authorList>
            <person name="Saha T."/>
            <person name="Chakraborty R."/>
        </authorList>
    </citation>
    <scope>NUCLEOTIDE SEQUENCE [LARGE SCALE GENOMIC DNA]</scope>
    <source>
        <strain evidence="10 11">EAG3</strain>
    </source>
</reference>
<evidence type="ECO:0000256" key="1">
    <source>
        <dbReference type="ARBA" id="ARBA00001913"/>
    </source>
</evidence>
<dbReference type="PANTHER" id="PTHR43447">
    <property type="entry name" value="ALPHA-AMYLASE"/>
    <property type="match status" value="1"/>
</dbReference>
<feature type="binding site" evidence="8">
    <location>
        <position position="204"/>
    </location>
    <ligand>
        <name>Ca(2+)</name>
        <dbReference type="ChEBI" id="CHEBI:29108"/>
        <label>2</label>
    </ligand>
</feature>
<evidence type="ECO:0000313" key="10">
    <source>
        <dbReference type="EMBL" id="PQD96023.1"/>
    </source>
</evidence>
<keyword evidence="11" id="KW-1185">Reference proteome</keyword>
<dbReference type="NCBIfam" id="NF006968">
    <property type="entry name" value="PRK09441.1-1"/>
    <property type="match status" value="1"/>
</dbReference>
<keyword evidence="5" id="KW-0119">Carbohydrate metabolism</keyword>
<evidence type="ECO:0000256" key="2">
    <source>
        <dbReference type="ARBA" id="ARBA00008061"/>
    </source>
</evidence>
<dbReference type="SUPFAM" id="SSF51445">
    <property type="entry name" value="(Trans)glycosidases"/>
    <property type="match status" value="1"/>
</dbReference>
<dbReference type="Gene3D" id="2.60.40.1180">
    <property type="entry name" value="Golgi alpha-mannosidase II"/>
    <property type="match status" value="1"/>
</dbReference>
<evidence type="ECO:0000256" key="6">
    <source>
        <dbReference type="ARBA" id="ARBA00023295"/>
    </source>
</evidence>
<gene>
    <name evidence="10" type="ORF">CYL18_05325</name>
</gene>
<evidence type="ECO:0000256" key="4">
    <source>
        <dbReference type="ARBA" id="ARBA00022801"/>
    </source>
</evidence>
<evidence type="ECO:0000256" key="7">
    <source>
        <dbReference type="PIRSR" id="PIRSR001021-1"/>
    </source>
</evidence>
<dbReference type="CDD" id="cd11318">
    <property type="entry name" value="AmyAc_bac_fung_AmyA"/>
    <property type="match status" value="1"/>
</dbReference>
<comment type="cofactor">
    <cofactor evidence="1">
        <name>Ca(2+)</name>
        <dbReference type="ChEBI" id="CHEBI:29108"/>
    </cofactor>
</comment>
<comment type="similarity">
    <text evidence="2">Belongs to the glycosyl hydrolase 13 family.</text>
</comment>
<dbReference type="InterPro" id="IPR013776">
    <property type="entry name" value="A-amylase_thermo"/>
</dbReference>
<dbReference type="GO" id="GO:0004553">
    <property type="term" value="F:hydrolase activity, hydrolyzing O-glycosyl compounds"/>
    <property type="evidence" value="ECO:0007669"/>
    <property type="project" value="InterPro"/>
</dbReference>
<keyword evidence="4" id="KW-0378">Hydrolase</keyword>
<feature type="active site" description="Nucleophile" evidence="7">
    <location>
        <position position="233"/>
    </location>
</feature>
<dbReference type="SUPFAM" id="SSF51011">
    <property type="entry name" value="Glycosyl hydrolase domain"/>
    <property type="match status" value="1"/>
</dbReference>
<dbReference type="Gene3D" id="2.40.30.140">
    <property type="match status" value="1"/>
</dbReference>
<dbReference type="PIRSF" id="PIRSF001021">
    <property type="entry name" value="Alph-amls_thrmst"/>
    <property type="match status" value="1"/>
</dbReference>
<sequence length="486" mass="55762">MSQNHTMMQFFEWHILPDGTHWKRLKELASELKNKGIDSVWIPPPTKAQTPEDTGYGIYDLYDLGEFDQNGSVRTKYGTKDELVEAIEACRENDICVYADVVMNHKAGADETERFKVIEVDQNDRTKEISGPFDIDGWTKFTFPGRGDTYSSFKWNVEHFNGTDYDEGTIRTGIFKILGEHKGWNDNVDREFGNYDYLMFANIDYNHPAVREEMIKWGKWLTDTLRCDGYRLDAVKHIDYTFIRDFATEMRGTHGDHFYMFAEYWNPDLKACQEYLQNVEFTVDLIDVPLHFKLFSASQAGRDFDLRTIFDDTLVQANPLNAVTFVDNHDSQPGESLESWIQDWFKQAAYALILLRHDGYPCVFYGDYYGVGGEEPVGRKSKLIDPLLYARVHKAYGEQIDYFDHPNTIGWVRMGTSEHEGSGCAVVISNGDNGEKRMFVGDERAGESWVDCTKNRSDTVEIGDDGWAVFPVNGGSVSVWVLPDSE</sequence>
<name>A0A2S7N1Y8_9BACI</name>
<evidence type="ECO:0000259" key="9">
    <source>
        <dbReference type="SMART" id="SM00642"/>
    </source>
</evidence>
<dbReference type="AlphaFoldDB" id="A0A2S7N1Y8"/>
<organism evidence="10 11">
    <name type="scientific">Pradoshia eiseniae</name>
    <dbReference type="NCBI Taxonomy" id="2064768"/>
    <lineage>
        <taxon>Bacteria</taxon>
        <taxon>Bacillati</taxon>
        <taxon>Bacillota</taxon>
        <taxon>Bacilli</taxon>
        <taxon>Bacillales</taxon>
        <taxon>Bacillaceae</taxon>
        <taxon>Pradoshia</taxon>
    </lineage>
</organism>
<dbReference type="NCBIfam" id="NF006969">
    <property type="entry name" value="PRK09441.1-2"/>
    <property type="match status" value="1"/>
</dbReference>
<dbReference type="Gene3D" id="3.20.20.80">
    <property type="entry name" value="Glycosidases"/>
    <property type="match status" value="1"/>
</dbReference>
<dbReference type="RefSeq" id="WP_104848452.1">
    <property type="nucleotide sequence ID" value="NZ_PKOZ01000002.1"/>
</dbReference>
<accession>A0A2S7N1Y8</accession>
<keyword evidence="3 8" id="KW-0479">Metal-binding</keyword>
<evidence type="ECO:0000256" key="3">
    <source>
        <dbReference type="ARBA" id="ARBA00022723"/>
    </source>
</evidence>
<dbReference type="GO" id="GO:0005509">
    <property type="term" value="F:calcium ion binding"/>
    <property type="evidence" value="ECO:0007669"/>
    <property type="project" value="InterPro"/>
</dbReference>
<keyword evidence="8" id="KW-0106">Calcium</keyword>
<keyword evidence="6" id="KW-0326">Glycosidase</keyword>
<feature type="binding site" evidence="8">
    <location>
        <position position="196"/>
    </location>
    <ligand>
        <name>Ca(2+)</name>
        <dbReference type="ChEBI" id="CHEBI:29108"/>
        <label>1</label>
    </ligand>
</feature>
<dbReference type="EMBL" id="PKOZ01000002">
    <property type="protein sequence ID" value="PQD96023.1"/>
    <property type="molecule type" value="Genomic_DNA"/>
</dbReference>
<dbReference type="OrthoDB" id="9805159at2"/>
<dbReference type="Pfam" id="PF00128">
    <property type="entry name" value="Alpha-amylase"/>
    <property type="match status" value="1"/>
</dbReference>
<comment type="caution">
    <text evidence="10">The sequence shown here is derived from an EMBL/GenBank/DDBJ whole genome shotgun (WGS) entry which is preliminary data.</text>
</comment>
<feature type="binding site" evidence="8">
    <location>
        <position position="104"/>
    </location>
    <ligand>
        <name>Ca(2+)</name>
        <dbReference type="ChEBI" id="CHEBI:29108"/>
        <label>1</label>
    </ligand>
</feature>
<evidence type="ECO:0000256" key="5">
    <source>
        <dbReference type="ARBA" id="ARBA00023277"/>
    </source>
</evidence>
<feature type="binding site" evidence="8">
    <location>
        <position position="237"/>
    </location>
    <ligand>
        <name>Ca(2+)</name>
        <dbReference type="ChEBI" id="CHEBI:29108"/>
        <label>1</label>
    </ligand>
</feature>
<dbReference type="GO" id="GO:0005975">
    <property type="term" value="P:carbohydrate metabolic process"/>
    <property type="evidence" value="ECO:0007669"/>
    <property type="project" value="InterPro"/>
</dbReference>
<evidence type="ECO:0000313" key="11">
    <source>
        <dbReference type="Proteomes" id="UP000239663"/>
    </source>
</evidence>
<dbReference type="Proteomes" id="UP000239663">
    <property type="component" value="Unassembled WGS sequence"/>
</dbReference>